<dbReference type="Proteomes" id="UP000320776">
    <property type="component" value="Chromosome"/>
</dbReference>
<dbReference type="RefSeq" id="WP_144350614.1">
    <property type="nucleotide sequence ID" value="NZ_CP036259.1"/>
</dbReference>
<protein>
    <submittedName>
        <fullName evidence="1">Uncharacterized protein</fullName>
    </submittedName>
</protein>
<accession>A0A517DUY2</accession>
<evidence type="ECO:0000313" key="2">
    <source>
        <dbReference type="Proteomes" id="UP000320776"/>
    </source>
</evidence>
<reference evidence="1 2" key="1">
    <citation type="submission" date="2019-02" db="EMBL/GenBank/DDBJ databases">
        <title>Closed genome of Sporomusa termitida DSM 4440.</title>
        <authorList>
            <person name="Poehlein A."/>
            <person name="Daniel R."/>
        </authorList>
    </citation>
    <scope>NUCLEOTIDE SEQUENCE [LARGE SCALE GENOMIC DNA]</scope>
    <source>
        <strain evidence="1 2">DSM 4440</strain>
    </source>
</reference>
<dbReference type="OrthoDB" id="1683865at2"/>
<gene>
    <name evidence="1" type="ORF">SPTER_24320</name>
</gene>
<proteinExistence type="predicted"/>
<keyword evidence="2" id="KW-1185">Reference proteome</keyword>
<evidence type="ECO:0000313" key="1">
    <source>
        <dbReference type="EMBL" id="QDR81076.1"/>
    </source>
</evidence>
<sequence>MKTVQSRIPTLHTFVTPLRDIALANHCVWVEQADKSRQEGLECAIYYEPYTNHAHPFTVDAIYIAISYNQNRYLLSGFGVIPDKERQEIKINEQYEHYADAKQAAIEWLLATRMHIGR</sequence>
<organism evidence="1 2">
    <name type="scientific">Sporomusa termitida</name>
    <dbReference type="NCBI Taxonomy" id="2377"/>
    <lineage>
        <taxon>Bacteria</taxon>
        <taxon>Bacillati</taxon>
        <taxon>Bacillota</taxon>
        <taxon>Negativicutes</taxon>
        <taxon>Selenomonadales</taxon>
        <taxon>Sporomusaceae</taxon>
        <taxon>Sporomusa</taxon>
    </lineage>
</organism>
<dbReference type="AlphaFoldDB" id="A0A517DUY2"/>
<name>A0A517DUY2_9FIRM</name>
<dbReference type="KEGG" id="sted:SPTER_24320"/>
<dbReference type="EMBL" id="CP036259">
    <property type="protein sequence ID" value="QDR81076.1"/>
    <property type="molecule type" value="Genomic_DNA"/>
</dbReference>